<dbReference type="InterPro" id="IPR004072">
    <property type="entry name" value="Vmron_rcpt_1"/>
</dbReference>
<comment type="similarity">
    <text evidence="2 11">Belongs to the G-protein coupled receptor 1 family.</text>
</comment>
<feature type="transmembrane region" description="Helical" evidence="11">
    <location>
        <begin position="114"/>
        <end position="137"/>
    </location>
</feature>
<keyword evidence="6 11" id="KW-1133">Transmembrane helix</keyword>
<keyword evidence="7 11" id="KW-0297">G-protein coupled receptor</keyword>
<gene>
    <name evidence="14" type="primary">LOC103547812</name>
</gene>
<dbReference type="InterPro" id="IPR017452">
    <property type="entry name" value="GPCR_Rhodpsn_7TM"/>
</dbReference>
<protein>
    <recommendedName>
        <fullName evidence="11">Vomeronasal type-1 receptor</fullName>
    </recommendedName>
</protein>
<evidence type="ECO:0000256" key="7">
    <source>
        <dbReference type="ARBA" id="ARBA00023040"/>
    </source>
</evidence>
<keyword evidence="9 11" id="KW-0675">Receptor</keyword>
<evidence type="ECO:0000259" key="12">
    <source>
        <dbReference type="PROSITE" id="PS50262"/>
    </source>
</evidence>
<dbReference type="GeneID" id="103547812"/>
<evidence type="ECO:0000256" key="8">
    <source>
        <dbReference type="ARBA" id="ARBA00023136"/>
    </source>
</evidence>
<accession>A0ABM2ENT8</accession>
<keyword evidence="4 11" id="KW-0589">Pheromone response</keyword>
<keyword evidence="5 11" id="KW-0812">Transmembrane</keyword>
<evidence type="ECO:0000256" key="5">
    <source>
        <dbReference type="ARBA" id="ARBA00022692"/>
    </source>
</evidence>
<dbReference type="PROSITE" id="PS50262">
    <property type="entry name" value="G_PROTEIN_RECEP_F1_2"/>
    <property type="match status" value="1"/>
</dbReference>
<evidence type="ECO:0000313" key="13">
    <source>
        <dbReference type="Proteomes" id="UP001652662"/>
    </source>
</evidence>
<dbReference type="PRINTS" id="PR01534">
    <property type="entry name" value="VOMERONASL1R"/>
</dbReference>
<keyword evidence="10 11" id="KW-0807">Transducer</keyword>
<evidence type="ECO:0000256" key="3">
    <source>
        <dbReference type="ARBA" id="ARBA00022475"/>
    </source>
</evidence>
<organism evidence="13 14">
    <name type="scientific">Equus przewalskii</name>
    <name type="common">Przewalski's horse</name>
    <name type="synonym">Equus caballus przewalskii</name>
    <dbReference type="NCBI Taxonomy" id="9798"/>
    <lineage>
        <taxon>Eukaryota</taxon>
        <taxon>Metazoa</taxon>
        <taxon>Chordata</taxon>
        <taxon>Craniata</taxon>
        <taxon>Vertebrata</taxon>
        <taxon>Euteleostomi</taxon>
        <taxon>Mammalia</taxon>
        <taxon>Eutheria</taxon>
        <taxon>Laurasiatheria</taxon>
        <taxon>Perissodactyla</taxon>
        <taxon>Equidae</taxon>
        <taxon>Equus</taxon>
    </lineage>
</organism>
<dbReference type="RefSeq" id="XP_008513469.1">
    <property type="nucleotide sequence ID" value="XM_008515247.1"/>
</dbReference>
<sequence length="338" mass="38570">MYLLAQRNDCSYNLKENMLNDRTESSNMTIGIIGLSQTVMGILGNFCLLYHYLLHGHTKGRLRATDLILKHLTISNSLIILSEGVPQTVVAFGLKHFLNYFGCKLLMYVQRVGRSVSICMTCLLSVFQTIMISPMNSCWKDLKLKAPKYIGFSVSLCWILYMVVNVIVPMYELYMFGKGSVENIVKKRYFEYCSANEQKKINGLIYVALIVFPEVSFTMIIIWTSGSMVFILYRHKQQVQHIHKNNTSHRSSPESRAILSILILVSSFLSFQTLSSTFHLCIALTDHPNLWLVNATHLISVCFPTVSPFLLMSSDSTLSRLCFAWIRNTKFPNLITKI</sequence>
<dbReference type="SUPFAM" id="SSF81321">
    <property type="entry name" value="Family A G protein-coupled receptor-like"/>
    <property type="match status" value="1"/>
</dbReference>
<evidence type="ECO:0000256" key="10">
    <source>
        <dbReference type="ARBA" id="ARBA00023224"/>
    </source>
</evidence>
<evidence type="ECO:0000256" key="1">
    <source>
        <dbReference type="ARBA" id="ARBA00004651"/>
    </source>
</evidence>
<feature type="transmembrane region" description="Helical" evidence="11">
    <location>
        <begin position="28"/>
        <end position="53"/>
    </location>
</feature>
<feature type="transmembrane region" description="Helical" evidence="11">
    <location>
        <begin position="149"/>
        <end position="171"/>
    </location>
</feature>
<name>A0ABM2ENT8_EQUPR</name>
<keyword evidence="8 11" id="KW-0472">Membrane</keyword>
<evidence type="ECO:0000256" key="11">
    <source>
        <dbReference type="RuleBase" id="RU364061"/>
    </source>
</evidence>
<keyword evidence="3 11" id="KW-1003">Cell membrane</keyword>
<feature type="transmembrane region" description="Helical" evidence="11">
    <location>
        <begin position="74"/>
        <end position="94"/>
    </location>
</feature>
<feature type="transmembrane region" description="Helical" evidence="11">
    <location>
        <begin position="291"/>
        <end position="311"/>
    </location>
</feature>
<evidence type="ECO:0000256" key="6">
    <source>
        <dbReference type="ARBA" id="ARBA00022989"/>
    </source>
</evidence>
<dbReference type="Gene3D" id="1.20.1070.10">
    <property type="entry name" value="Rhodopsin 7-helix transmembrane proteins"/>
    <property type="match status" value="1"/>
</dbReference>
<feature type="transmembrane region" description="Helical" evidence="11">
    <location>
        <begin position="204"/>
        <end position="233"/>
    </location>
</feature>
<evidence type="ECO:0000256" key="4">
    <source>
        <dbReference type="ARBA" id="ARBA00022507"/>
    </source>
</evidence>
<dbReference type="Pfam" id="PF03402">
    <property type="entry name" value="V1R"/>
    <property type="match status" value="1"/>
</dbReference>
<keyword evidence="13" id="KW-1185">Reference proteome</keyword>
<evidence type="ECO:0000256" key="2">
    <source>
        <dbReference type="ARBA" id="ARBA00010663"/>
    </source>
</evidence>
<dbReference type="PANTHER" id="PTHR24062">
    <property type="entry name" value="VOMERONASAL TYPE-1 RECEPTOR"/>
    <property type="match status" value="1"/>
</dbReference>
<dbReference type="Proteomes" id="UP001652662">
    <property type="component" value="Chromosome 9"/>
</dbReference>
<evidence type="ECO:0000313" key="14">
    <source>
        <dbReference type="RefSeq" id="XP_008513469.1"/>
    </source>
</evidence>
<evidence type="ECO:0000256" key="9">
    <source>
        <dbReference type="ARBA" id="ARBA00023170"/>
    </source>
</evidence>
<proteinExistence type="inferred from homology"/>
<comment type="subcellular location">
    <subcellularLocation>
        <location evidence="1 11">Cell membrane</location>
        <topology evidence="1 11">Multi-pass membrane protein</topology>
    </subcellularLocation>
</comment>
<reference evidence="14" key="1">
    <citation type="submission" date="2025-08" db="UniProtKB">
        <authorList>
            <consortium name="RefSeq"/>
        </authorList>
    </citation>
    <scope>IDENTIFICATION</scope>
    <source>
        <tissue evidence="14">Blood</tissue>
    </source>
</reference>
<feature type="domain" description="G-protein coupled receptors family 1 profile" evidence="12">
    <location>
        <begin position="44"/>
        <end position="311"/>
    </location>
</feature>